<dbReference type="FunCoup" id="A0A0D2JSK4">
    <property type="interactions" value="197"/>
</dbReference>
<sequence>MKSGIKIRTQTGHPDYYKTKLSHKPFSKYAIALRAAAELSEGESFLIDAGSSLTPIAKIVKSIGSSNANFTHYTIMTHNNAAFQALQDVNTDARFNVFYTGGRYDRDLNASFGHQAELAYKDFNPHWVFIGQNGMEAHQGLFCHGNTEELSLKKNIFAMPTLKRVIISDFVKIGQLSGLVFGESSELTSNVTGCYVFTDDIHDDKFKSYIKKKGIEKQRFDEQCRILVETYFVKIVKVNYEVEIISNDLINLSQLGIDVIDIHGKFFLKEPTTAIENIIDKIKRISGNLEENKLGNEITQYENIKYRIHLKSSDLTADSNTCNSATVDTDSGNVNTDYGYVDICFKFKFDDSIKNDNSITLKSVDTEVDGVNLNWGNNGTPYLKTIEKE</sequence>
<reference evidence="2 3" key="1">
    <citation type="submission" date="2013-11" db="EMBL/GenBank/DDBJ databases">
        <title>Metagenomic analysis of a methanogenic consortium involved in long chain n-alkane degradation.</title>
        <authorList>
            <person name="Davidova I.A."/>
            <person name="Callaghan A.V."/>
            <person name="Wawrik B."/>
            <person name="Pruitt S."/>
            <person name="Marks C."/>
            <person name="Duncan K.E."/>
            <person name="Suflita J.M."/>
        </authorList>
    </citation>
    <scope>NUCLEOTIDE SEQUENCE [LARGE SCALE GENOMIC DNA]</scope>
    <source>
        <strain evidence="2 3">SPR</strain>
    </source>
</reference>
<dbReference type="SUPFAM" id="SSF100950">
    <property type="entry name" value="NagB/RpiA/CoA transferase-like"/>
    <property type="match status" value="1"/>
</dbReference>
<gene>
    <name evidence="2" type="ORF">X474_19225</name>
</gene>
<dbReference type="RefSeq" id="WP_044350662.1">
    <property type="nucleotide sequence ID" value="NZ_AZAC01000032.1"/>
</dbReference>
<keyword evidence="3" id="KW-1185">Reference proteome</keyword>
<dbReference type="SMART" id="SM01134">
    <property type="entry name" value="DeoRC"/>
    <property type="match status" value="1"/>
</dbReference>
<accession>A0A0D2JSK4</accession>
<organism evidence="2 3">
    <name type="scientific">Dethiosulfatarculus sandiegensis</name>
    <dbReference type="NCBI Taxonomy" id="1429043"/>
    <lineage>
        <taxon>Bacteria</taxon>
        <taxon>Pseudomonadati</taxon>
        <taxon>Thermodesulfobacteriota</taxon>
        <taxon>Desulfarculia</taxon>
        <taxon>Desulfarculales</taxon>
        <taxon>Desulfarculaceae</taxon>
        <taxon>Dethiosulfatarculus</taxon>
    </lineage>
</organism>
<dbReference type="AlphaFoldDB" id="A0A0D2JSK4"/>
<proteinExistence type="predicted"/>
<dbReference type="InterPro" id="IPR037171">
    <property type="entry name" value="NagB/RpiA_transferase-like"/>
</dbReference>
<dbReference type="Pfam" id="PF00455">
    <property type="entry name" value="DeoRC"/>
    <property type="match status" value="1"/>
</dbReference>
<comment type="caution">
    <text evidence="2">The sequence shown here is derived from an EMBL/GenBank/DDBJ whole genome shotgun (WGS) entry which is preliminary data.</text>
</comment>
<dbReference type="Proteomes" id="UP000032233">
    <property type="component" value="Unassembled WGS sequence"/>
</dbReference>
<dbReference type="OrthoDB" id="5685843at2"/>
<dbReference type="InParanoid" id="A0A0D2JSK4"/>
<dbReference type="InterPro" id="IPR014036">
    <property type="entry name" value="DeoR-like_C"/>
</dbReference>
<protein>
    <recommendedName>
        <fullName evidence="1">DeoR-like transcriptional repressor C-terminal sensor domain-containing protein</fullName>
    </recommendedName>
</protein>
<feature type="domain" description="DeoR-like transcriptional repressor C-terminal sensor" evidence="1">
    <location>
        <begin position="27"/>
        <end position="192"/>
    </location>
</feature>
<dbReference type="EMBL" id="AZAC01000032">
    <property type="protein sequence ID" value="KIX12465.1"/>
    <property type="molecule type" value="Genomic_DNA"/>
</dbReference>
<evidence type="ECO:0000313" key="2">
    <source>
        <dbReference type="EMBL" id="KIX12465.1"/>
    </source>
</evidence>
<name>A0A0D2JSK4_9BACT</name>
<evidence type="ECO:0000313" key="3">
    <source>
        <dbReference type="Proteomes" id="UP000032233"/>
    </source>
</evidence>
<dbReference type="STRING" id="1429043.X474_19225"/>
<evidence type="ECO:0000259" key="1">
    <source>
        <dbReference type="Pfam" id="PF00455"/>
    </source>
</evidence>